<dbReference type="Gene3D" id="3.40.50.300">
    <property type="entry name" value="P-loop containing nucleotide triphosphate hydrolases"/>
    <property type="match status" value="1"/>
</dbReference>
<dbReference type="RefSeq" id="WP_009165813.1">
    <property type="nucleotide sequence ID" value="NZ_ADFP01000121.1"/>
</dbReference>
<protein>
    <recommendedName>
        <fullName evidence="1">ATPase F1/V1/A1 complex alpha/beta subunit nucleotide-binding domain-containing protein</fullName>
    </recommendedName>
</protein>
<evidence type="ECO:0000313" key="3">
    <source>
        <dbReference type="Proteomes" id="UP000006462"/>
    </source>
</evidence>
<name>A0ABM9ZSG8_9BACT</name>
<proteinExistence type="predicted"/>
<reference evidence="2 3" key="1">
    <citation type="submission" date="2009-12" db="EMBL/GenBank/DDBJ databases">
        <authorList>
            <person name="Shrivastava S."/>
            <person name="Madupu R."/>
            <person name="Durkin A.S."/>
            <person name="Torralba M."/>
            <person name="Methe B."/>
            <person name="Sutton G.G."/>
            <person name="Strausberg R.L."/>
            <person name="Nelson K.E."/>
        </authorList>
    </citation>
    <scope>NUCLEOTIDE SEQUENCE [LARGE SCALE GENOMIC DNA]</scope>
    <source>
        <strain evidence="2 3">W5455</strain>
    </source>
</reference>
<dbReference type="EMBL" id="ADFP01000121">
    <property type="protein sequence ID" value="EFB89808.1"/>
    <property type="molecule type" value="Genomic_DNA"/>
</dbReference>
<dbReference type="GeneID" id="90985955"/>
<dbReference type="InterPro" id="IPR027417">
    <property type="entry name" value="P-loop_NTPase"/>
</dbReference>
<dbReference type="Proteomes" id="UP000006462">
    <property type="component" value="Unassembled WGS sequence"/>
</dbReference>
<comment type="caution">
    <text evidence="2">The sequence shown here is derived from an EMBL/GenBank/DDBJ whole genome shotgun (WGS) entry which is preliminary data.</text>
</comment>
<dbReference type="InterPro" id="IPR000194">
    <property type="entry name" value="ATPase_F1/V1/A1_a/bsu_nucl-bd"/>
</dbReference>
<gene>
    <name evidence="2" type="ORF">HMPREF7215_2623</name>
</gene>
<feature type="domain" description="ATPase F1/V1/A1 complex alpha/beta subunit nucleotide-binding" evidence="1">
    <location>
        <begin position="96"/>
        <end position="242"/>
    </location>
</feature>
<organism evidence="2 3">
    <name type="scientific">Pyramidobacter piscolens W5455</name>
    <dbReference type="NCBI Taxonomy" id="352165"/>
    <lineage>
        <taxon>Bacteria</taxon>
        <taxon>Thermotogati</taxon>
        <taxon>Synergistota</taxon>
        <taxon>Synergistia</taxon>
        <taxon>Synergistales</taxon>
        <taxon>Dethiosulfovibrionaceae</taxon>
        <taxon>Pyramidobacter</taxon>
    </lineage>
</organism>
<accession>A0ABM9ZSG8</accession>
<evidence type="ECO:0000259" key="1">
    <source>
        <dbReference type="Pfam" id="PF00006"/>
    </source>
</evidence>
<sequence length="416" mass="46557">MLGEFACTENGAWYGQVQSHNGRIARILPLDLPEKIRPGELLRLSGETLEDRLARVAPGTVIDPLGRQIIKIGDVSMGNLNFSTVPQETKGGSFWGLKTLGEFMNLHDGEGVVLLGSPPGGLPLLFSQIAAAQRADFLYIFCQGGYHELYRYCRAVQMAGSAERCMILWTPPWNVPALKNLAPRALTYLSALPDEGGRRLILIDDLHYWLESVREYGESSGELPLPDGYPYTARRQLGELLDLKSLPDEEGRSTSLLVGWRYEEGFSPLAEHPYMGRLPRFMRTGIILEESSEYLLPSKDSWGELSPAGRCWRELCRLAEECDEALRPVLKALMGLFGSLFVEYSPLSFAAAPENVVQWSDDDGKTLVGLASRATPALLEAVLKIRAELQLSFREWPDVRRRGFIDWVRAQKEERS</sequence>
<evidence type="ECO:0000313" key="2">
    <source>
        <dbReference type="EMBL" id="EFB89808.1"/>
    </source>
</evidence>
<dbReference type="SUPFAM" id="SSF52540">
    <property type="entry name" value="P-loop containing nucleoside triphosphate hydrolases"/>
    <property type="match status" value="1"/>
</dbReference>
<dbReference type="Pfam" id="PF00006">
    <property type="entry name" value="ATP-synt_ab"/>
    <property type="match status" value="1"/>
</dbReference>
<keyword evidence="3" id="KW-1185">Reference proteome</keyword>